<dbReference type="AlphaFoldDB" id="A0A6A1VXM3"/>
<gene>
    <name evidence="2" type="ORF">CJ030_MR4G003064</name>
</gene>
<organism evidence="2 3">
    <name type="scientific">Morella rubra</name>
    <name type="common">Chinese bayberry</name>
    <dbReference type="NCBI Taxonomy" id="262757"/>
    <lineage>
        <taxon>Eukaryota</taxon>
        <taxon>Viridiplantae</taxon>
        <taxon>Streptophyta</taxon>
        <taxon>Embryophyta</taxon>
        <taxon>Tracheophyta</taxon>
        <taxon>Spermatophyta</taxon>
        <taxon>Magnoliopsida</taxon>
        <taxon>eudicotyledons</taxon>
        <taxon>Gunneridae</taxon>
        <taxon>Pentapetalae</taxon>
        <taxon>rosids</taxon>
        <taxon>fabids</taxon>
        <taxon>Fagales</taxon>
        <taxon>Myricaceae</taxon>
        <taxon>Morella</taxon>
    </lineage>
</organism>
<keyword evidence="3" id="KW-1185">Reference proteome</keyword>
<dbReference type="EMBL" id="RXIC02000022">
    <property type="protein sequence ID" value="KAB1216318.1"/>
    <property type="molecule type" value="Genomic_DNA"/>
</dbReference>
<comment type="caution">
    <text evidence="2">The sequence shown here is derived from an EMBL/GenBank/DDBJ whole genome shotgun (WGS) entry which is preliminary data.</text>
</comment>
<reference evidence="2 3" key="1">
    <citation type="journal article" date="2019" name="Plant Biotechnol. J.">
        <title>The red bayberry genome and genetic basis of sex determination.</title>
        <authorList>
            <person name="Jia H.M."/>
            <person name="Jia H.J."/>
            <person name="Cai Q.L."/>
            <person name="Wang Y."/>
            <person name="Zhao H.B."/>
            <person name="Yang W.F."/>
            <person name="Wang G.Y."/>
            <person name="Li Y.H."/>
            <person name="Zhan D.L."/>
            <person name="Shen Y.T."/>
            <person name="Niu Q.F."/>
            <person name="Chang L."/>
            <person name="Qiu J."/>
            <person name="Zhao L."/>
            <person name="Xie H.B."/>
            <person name="Fu W.Y."/>
            <person name="Jin J."/>
            <person name="Li X.W."/>
            <person name="Jiao Y."/>
            <person name="Zhou C.C."/>
            <person name="Tu T."/>
            <person name="Chai C.Y."/>
            <person name="Gao J.L."/>
            <person name="Fan L.J."/>
            <person name="van de Weg E."/>
            <person name="Wang J.Y."/>
            <person name="Gao Z.S."/>
        </authorList>
    </citation>
    <scope>NUCLEOTIDE SEQUENCE [LARGE SCALE GENOMIC DNA]</scope>
    <source>
        <tissue evidence="2">Leaves</tissue>
    </source>
</reference>
<accession>A0A6A1VXM3</accession>
<name>A0A6A1VXM3_9ROSI</name>
<evidence type="ECO:0000313" key="3">
    <source>
        <dbReference type="Proteomes" id="UP000516437"/>
    </source>
</evidence>
<dbReference type="Proteomes" id="UP000516437">
    <property type="component" value="Chromosome 4"/>
</dbReference>
<feature type="compositionally biased region" description="Low complexity" evidence="1">
    <location>
        <begin position="141"/>
        <end position="151"/>
    </location>
</feature>
<proteinExistence type="predicted"/>
<evidence type="ECO:0000313" key="2">
    <source>
        <dbReference type="EMBL" id="KAB1216318.1"/>
    </source>
</evidence>
<feature type="compositionally biased region" description="Basic and acidic residues" evidence="1">
    <location>
        <begin position="127"/>
        <end position="140"/>
    </location>
</feature>
<feature type="region of interest" description="Disordered" evidence="1">
    <location>
        <begin position="127"/>
        <end position="158"/>
    </location>
</feature>
<evidence type="ECO:0000256" key="1">
    <source>
        <dbReference type="SAM" id="MobiDB-lite"/>
    </source>
</evidence>
<protein>
    <submittedName>
        <fullName evidence="2">Uncharacterized protein</fullName>
    </submittedName>
</protein>
<sequence>MAARIYSSAYVITREKGEVDLLEKKEKWAADWEEMATEYKAVGRRRRRLEKEESEGLRSEKERDFANLSGWVNSVEARPNIGRAPVFWAHPRPSPSLARHYSVGLGSGRMHSEQPYFAGRLVDDVESSIREDAPPDEPARRAGIAGAPIRGFDSEITE</sequence>